<dbReference type="PANTHER" id="PTHR32194">
    <property type="entry name" value="METALLOPROTEASE TLDD"/>
    <property type="match status" value="1"/>
</dbReference>
<dbReference type="InterPro" id="IPR001353">
    <property type="entry name" value="Proteasome_sua/b"/>
</dbReference>
<dbReference type="SUPFAM" id="SSF49785">
    <property type="entry name" value="Galactose-binding domain-like"/>
    <property type="match status" value="1"/>
</dbReference>
<dbReference type="FunFam" id="3.60.20.10:FF:000003">
    <property type="entry name" value="Proteasome subunit beta type-3"/>
    <property type="match status" value="1"/>
</dbReference>
<dbReference type="PROSITE" id="PS51476">
    <property type="entry name" value="PROTEASOME_BETA_2"/>
    <property type="match status" value="1"/>
</dbReference>
<evidence type="ECO:0000256" key="5">
    <source>
        <dbReference type="ARBA" id="ARBA00026071"/>
    </source>
</evidence>
<evidence type="ECO:0000256" key="4">
    <source>
        <dbReference type="ARBA" id="ARBA00023242"/>
    </source>
</evidence>
<keyword evidence="7" id="KW-1185">Reference proteome</keyword>
<dbReference type="AlphaFoldDB" id="A0A409VJE1"/>
<dbReference type="GO" id="GO:0019774">
    <property type="term" value="C:proteasome core complex, beta-subunit complex"/>
    <property type="evidence" value="ECO:0007669"/>
    <property type="project" value="InterPro"/>
</dbReference>
<evidence type="ECO:0000256" key="1">
    <source>
        <dbReference type="ARBA" id="ARBA00004123"/>
    </source>
</evidence>
<dbReference type="Gene3D" id="3.90.550.10">
    <property type="entry name" value="Spore Coat Polysaccharide Biosynthesis Protein SpsA, Chain A"/>
    <property type="match status" value="1"/>
</dbReference>
<evidence type="ECO:0000313" key="6">
    <source>
        <dbReference type="EMBL" id="PPQ66368.1"/>
    </source>
</evidence>
<dbReference type="PANTHER" id="PTHR32194:SF10">
    <property type="entry name" value="PROTEASOME SUBUNIT BETA TYPE-3"/>
    <property type="match status" value="1"/>
</dbReference>
<evidence type="ECO:0000256" key="3">
    <source>
        <dbReference type="ARBA" id="ARBA00022942"/>
    </source>
</evidence>
<dbReference type="CDD" id="cd03759">
    <property type="entry name" value="proteasome_beta_type_3"/>
    <property type="match status" value="1"/>
</dbReference>
<comment type="caution">
    <text evidence="6">The sequence shown here is derived from an EMBL/GenBank/DDBJ whole genome shotgun (WGS) entry which is preliminary data.</text>
</comment>
<proteinExistence type="predicted"/>
<dbReference type="Pfam" id="PF00227">
    <property type="entry name" value="Proteasome"/>
    <property type="match status" value="1"/>
</dbReference>
<dbReference type="InterPro" id="IPR029044">
    <property type="entry name" value="Nucleotide-diphossugar_trans"/>
</dbReference>
<dbReference type="STRING" id="231916.A0A409VJE1"/>
<keyword evidence="2" id="KW-0963">Cytoplasm</keyword>
<protein>
    <recommendedName>
        <fullName evidence="8">F5/8 type C domain-containing protein</fullName>
    </recommendedName>
</protein>
<name>A0A409VJE1_9AGAR</name>
<sequence>MSIMDYNGGSVIAMKGKDCVAIASDLRLGNQALGISSNFQRIFPVTERIYMGLPGLGTDVTTLHERLRFRLNMYTIKEEREIEPETFAHLVSSTLYEHRFGPYFIEPVIAGMSKTPSGDLKPFIAAMDLIGCLNFAKDFVLAGTASDKLYGVAEGLWEPDMEPEDLFETISQTLMNAVDRDAFSGWGGIVHVILDTTVIILNWSRFPNVKKITSIICENLLQDVVENIVVWNNNPMPITFPDFDNTTCPEQRLRLVNSPENLYFQARYMACAQAQTAYCFIQDDDYLVFPEIIRAMARRAKEASLSSIHLQPADEMLSSHLRTISVEPNIHTTFAWLGYGTIITRTSAMEFLTLLNKLNMTVEEHQMADNYFTILRNEIPEKWLEPGIPLGGGLPFTVGTEGEERNNRHLRAAELLDSIMSSTEAHSDLPYVNFSPHTNDTIDSTVSRAPCHGMGRLCVFETSIKLLSDFGLDTSMSAATEILDLEKARYQKLRLTEKEHYLGFPPSNAVDGRYDTAFRSLENAKKDEWVLLDLTEMPSGYLEFVLVVGQDSGSILQHAAFETSRDGKNWEDHTPYLSCQNIDEDLVECRAAFGRKEIRYFRLRCLENVEKNWSVHEIYAVVAEGGDQ</sequence>
<dbReference type="InterPro" id="IPR033811">
    <property type="entry name" value="Proteasome_beta_3"/>
</dbReference>
<dbReference type="GO" id="GO:0043161">
    <property type="term" value="P:proteasome-mediated ubiquitin-dependent protein catabolic process"/>
    <property type="evidence" value="ECO:0007669"/>
    <property type="project" value="InterPro"/>
</dbReference>
<dbReference type="GO" id="GO:0005634">
    <property type="term" value="C:nucleus"/>
    <property type="evidence" value="ECO:0007669"/>
    <property type="project" value="UniProtKB-SubCell"/>
</dbReference>
<dbReference type="InterPro" id="IPR016050">
    <property type="entry name" value="Proteasome_bsu_CS"/>
</dbReference>
<dbReference type="OrthoDB" id="204949at2759"/>
<dbReference type="GO" id="GO:0005737">
    <property type="term" value="C:cytoplasm"/>
    <property type="evidence" value="ECO:0007669"/>
    <property type="project" value="TreeGrafter"/>
</dbReference>
<dbReference type="PROSITE" id="PS00854">
    <property type="entry name" value="PROTEASOME_BETA_1"/>
    <property type="match status" value="1"/>
</dbReference>
<accession>A0A409VJE1</accession>
<dbReference type="Proteomes" id="UP000284706">
    <property type="component" value="Unassembled WGS sequence"/>
</dbReference>
<keyword evidence="4" id="KW-0539">Nucleus</keyword>
<dbReference type="SUPFAM" id="SSF53448">
    <property type="entry name" value="Nucleotide-diphospho-sugar transferases"/>
    <property type="match status" value="1"/>
</dbReference>
<evidence type="ECO:0008006" key="8">
    <source>
        <dbReference type="Google" id="ProtNLM"/>
    </source>
</evidence>
<comment type="subunit">
    <text evidence="5">The 26S proteasome consists of a 20S proteasome core and two 19S regulatory subunits. The 20S proteasome core is composed of 28 subunits that are arranged in four stacked rings, resulting in a barrel-shaped structure. The two end rings are each formed by seven alpha subunits, and the two central rings are each formed by seven beta subunits. The catalytic chamber with the active sites is on the inside of the barrel.</text>
</comment>
<dbReference type="SUPFAM" id="SSF56235">
    <property type="entry name" value="N-terminal nucleophile aminohydrolases (Ntn hydrolases)"/>
    <property type="match status" value="1"/>
</dbReference>
<dbReference type="InterPro" id="IPR008979">
    <property type="entry name" value="Galactose-bd-like_sf"/>
</dbReference>
<dbReference type="Gene3D" id="2.60.120.260">
    <property type="entry name" value="Galactose-binding domain-like"/>
    <property type="match status" value="1"/>
</dbReference>
<evidence type="ECO:0000256" key="2">
    <source>
        <dbReference type="ARBA" id="ARBA00022490"/>
    </source>
</evidence>
<dbReference type="InParanoid" id="A0A409VJE1"/>
<dbReference type="InterPro" id="IPR023333">
    <property type="entry name" value="Proteasome_suB-type"/>
</dbReference>
<reference evidence="6 7" key="1">
    <citation type="journal article" date="2018" name="Evol. Lett.">
        <title>Horizontal gene cluster transfer increased hallucinogenic mushroom diversity.</title>
        <authorList>
            <person name="Reynolds H.T."/>
            <person name="Vijayakumar V."/>
            <person name="Gluck-Thaler E."/>
            <person name="Korotkin H.B."/>
            <person name="Matheny P.B."/>
            <person name="Slot J.C."/>
        </authorList>
    </citation>
    <scope>NUCLEOTIDE SEQUENCE [LARGE SCALE GENOMIC DNA]</scope>
    <source>
        <strain evidence="6 7">SRW20</strain>
    </source>
</reference>
<keyword evidence="3" id="KW-0647">Proteasome</keyword>
<comment type="subcellular location">
    <subcellularLocation>
        <location evidence="1">Nucleus</location>
    </subcellularLocation>
</comment>
<dbReference type="Gene3D" id="3.60.20.10">
    <property type="entry name" value="Glutamine Phosphoribosylpyrophosphate, subunit 1, domain 1"/>
    <property type="match status" value="1"/>
</dbReference>
<dbReference type="InterPro" id="IPR029055">
    <property type="entry name" value="Ntn_hydrolases_N"/>
</dbReference>
<evidence type="ECO:0000313" key="7">
    <source>
        <dbReference type="Proteomes" id="UP000284706"/>
    </source>
</evidence>
<organism evidence="6 7">
    <name type="scientific">Gymnopilus dilepis</name>
    <dbReference type="NCBI Taxonomy" id="231916"/>
    <lineage>
        <taxon>Eukaryota</taxon>
        <taxon>Fungi</taxon>
        <taxon>Dikarya</taxon>
        <taxon>Basidiomycota</taxon>
        <taxon>Agaricomycotina</taxon>
        <taxon>Agaricomycetes</taxon>
        <taxon>Agaricomycetidae</taxon>
        <taxon>Agaricales</taxon>
        <taxon>Agaricineae</taxon>
        <taxon>Hymenogastraceae</taxon>
        <taxon>Gymnopilus</taxon>
    </lineage>
</organism>
<gene>
    <name evidence="6" type="ORF">CVT26_011087</name>
</gene>
<dbReference type="EMBL" id="NHYE01005632">
    <property type="protein sequence ID" value="PPQ66368.1"/>
    <property type="molecule type" value="Genomic_DNA"/>
</dbReference>